<dbReference type="EMBL" id="OX458332">
    <property type="protein sequence ID" value="CAI8798296.1"/>
    <property type="molecule type" value="Genomic_DNA"/>
</dbReference>
<evidence type="ECO:0000313" key="1">
    <source>
        <dbReference type="EMBL" id="CAI8798296.1"/>
    </source>
</evidence>
<organism evidence="1 2">
    <name type="scientific">Methylococcus capsulatus</name>
    <dbReference type="NCBI Taxonomy" id="414"/>
    <lineage>
        <taxon>Bacteria</taxon>
        <taxon>Pseudomonadati</taxon>
        <taxon>Pseudomonadota</taxon>
        <taxon>Gammaproteobacteria</taxon>
        <taxon>Methylococcales</taxon>
        <taxon>Methylococcaceae</taxon>
        <taxon>Methylococcus</taxon>
    </lineage>
</organism>
<proteinExistence type="predicted"/>
<dbReference type="AlphaFoldDB" id="A0AA35XTH4"/>
<gene>
    <name evidence="1" type="ORF">MCNOR_1519</name>
</gene>
<accession>A0AA35XTH4</accession>
<sequence length="149" mass="15767">MILEGTYRNPTTGRDEIRCIRCDASGHMMGVPALASAFAVGALSADGSVATDAVDLGEEHGYTLLLSRKSGVASKQEAMEIQSSIDGVRWLPAAGIYSDENVAWHKPPNGSDYFTVQGRPIGRFARIAFKNGNAAQTELVLELAALAGV</sequence>
<dbReference type="Proteomes" id="UP001158598">
    <property type="component" value="Chromosome"/>
</dbReference>
<evidence type="ECO:0000313" key="2">
    <source>
        <dbReference type="Proteomes" id="UP001158598"/>
    </source>
</evidence>
<dbReference type="RefSeq" id="WP_017364481.1">
    <property type="nucleotide sequence ID" value="NZ_OX458332.1"/>
</dbReference>
<name>A0AA35XTH4_METCP</name>
<reference evidence="1" key="1">
    <citation type="submission" date="2023-03" db="EMBL/GenBank/DDBJ databases">
        <authorList>
            <person name="Pearce D."/>
        </authorList>
    </citation>
    <scope>NUCLEOTIDE SEQUENCE</scope>
    <source>
        <strain evidence="1">Mc</strain>
    </source>
</reference>
<protein>
    <submittedName>
        <fullName evidence="1">Uncharacterized protein</fullName>
    </submittedName>
</protein>